<name>D5UX20_TSUPD</name>
<proteinExistence type="predicted"/>
<dbReference type="RefSeq" id="WP_013128037.1">
    <property type="nucleotide sequence ID" value="NC_014158.1"/>
</dbReference>
<feature type="compositionally biased region" description="Pro residues" evidence="1">
    <location>
        <begin position="443"/>
        <end position="457"/>
    </location>
</feature>
<dbReference type="KEGG" id="tpr:Tpau_3456"/>
<dbReference type="HOGENOM" id="CLU_598278_0_0_11"/>
<dbReference type="EMBL" id="CP001966">
    <property type="protein sequence ID" value="ADG80039.1"/>
    <property type="molecule type" value="Genomic_DNA"/>
</dbReference>
<dbReference type="AlphaFoldDB" id="D5UX20"/>
<feature type="region of interest" description="Disordered" evidence="1">
    <location>
        <begin position="314"/>
        <end position="350"/>
    </location>
</feature>
<feature type="compositionally biased region" description="Basic and acidic residues" evidence="1">
    <location>
        <begin position="328"/>
        <end position="348"/>
    </location>
</feature>
<reference evidence="3 4" key="2">
    <citation type="journal article" date="2011" name="Stand. Genomic Sci.">
        <title>Complete genome sequence of Tsukamurella paurometabola type strain (no. 33).</title>
        <authorList>
            <person name="Munk A.C."/>
            <person name="Lapidus A."/>
            <person name="Lucas S."/>
            <person name="Nolan M."/>
            <person name="Tice H."/>
            <person name="Cheng J.F."/>
            <person name="Del Rio T.G."/>
            <person name="Goodwin L."/>
            <person name="Pitluck S."/>
            <person name="Liolios K."/>
            <person name="Huntemann M."/>
            <person name="Ivanova N."/>
            <person name="Mavromatis K."/>
            <person name="Mikhailova N."/>
            <person name="Pati A."/>
            <person name="Chen A."/>
            <person name="Palaniappan K."/>
            <person name="Tapia R."/>
            <person name="Han C."/>
            <person name="Land M."/>
            <person name="Hauser L."/>
            <person name="Chang Y.J."/>
            <person name="Jeffries C.D."/>
            <person name="Brettin T."/>
            <person name="Yasawong M."/>
            <person name="Brambilla E.M."/>
            <person name="Rohde M."/>
            <person name="Sikorski J."/>
            <person name="Goker M."/>
            <person name="Detter J.C."/>
            <person name="Woyke T."/>
            <person name="Bristow J."/>
            <person name="Eisen J.A."/>
            <person name="Markowitz V."/>
            <person name="Hugenholtz P."/>
            <person name="Kyrpides N.C."/>
            <person name="Klenk H.P."/>
        </authorList>
    </citation>
    <scope>NUCLEOTIDE SEQUENCE [LARGE SCALE GENOMIC DNA]</scope>
    <source>
        <strain evidence="4">ATCC 8368 / DSM 20162 / CCUG 35730 / CIP 100753 / JCM 10117 / KCTC 9821 / NBRC 16120 / NCIMB 702349 / NCTC 13040</strain>
    </source>
</reference>
<gene>
    <name evidence="3" type="ordered locus">Tpau_3456</name>
</gene>
<evidence type="ECO:0000313" key="3">
    <source>
        <dbReference type="EMBL" id="ADG80039.1"/>
    </source>
</evidence>
<dbReference type="Pfam" id="PF15649">
    <property type="entry name" value="Tox-REase-7"/>
    <property type="match status" value="1"/>
</dbReference>
<feature type="domain" description="Tox-REase-7" evidence="2">
    <location>
        <begin position="329"/>
        <end position="416"/>
    </location>
</feature>
<dbReference type="Proteomes" id="UP000001213">
    <property type="component" value="Chromosome"/>
</dbReference>
<protein>
    <recommendedName>
        <fullName evidence="2">Tox-REase-7 domain-containing protein</fullName>
    </recommendedName>
</protein>
<dbReference type="eggNOG" id="COG1372">
    <property type="taxonomic scope" value="Bacteria"/>
</dbReference>
<organism evidence="3 4">
    <name type="scientific">Tsukamurella paurometabola (strain ATCC 8368 / DSM 20162 / CCUG 35730 / CIP 100753 / JCM 10117 / KCTC 9821 / NBRC 16120 / NCIMB 702349 / NCTC 13040)</name>
    <name type="common">Corynebacterium paurometabolum</name>
    <dbReference type="NCBI Taxonomy" id="521096"/>
    <lineage>
        <taxon>Bacteria</taxon>
        <taxon>Bacillati</taxon>
        <taxon>Actinomycetota</taxon>
        <taxon>Actinomycetes</taxon>
        <taxon>Mycobacteriales</taxon>
        <taxon>Tsukamurellaceae</taxon>
        <taxon>Tsukamurella</taxon>
    </lineage>
</organism>
<reference evidence="4" key="1">
    <citation type="submission" date="2010-03" db="EMBL/GenBank/DDBJ databases">
        <title>The complete chromosome of Tsukamurella paurometabola DSM 20162.</title>
        <authorList>
            <consortium name="US DOE Joint Genome Institute (JGI-PGF)"/>
            <person name="Lucas S."/>
            <person name="Copeland A."/>
            <person name="Lapidus A."/>
            <person name="Glavina del Rio T."/>
            <person name="Dalin E."/>
            <person name="Tice H."/>
            <person name="Bruce D."/>
            <person name="Goodwin L."/>
            <person name="Pitluck S."/>
            <person name="Kyrpides N."/>
            <person name="Mavromatis K."/>
            <person name="Ivanova N."/>
            <person name="Mikhailova N."/>
            <person name="Munk A.C."/>
            <person name="Brettin T."/>
            <person name="Detter J.C."/>
            <person name="Tapia R."/>
            <person name="Han C."/>
            <person name="Larimer F."/>
            <person name="Land M."/>
            <person name="Hauser L."/>
            <person name="Markowitz V."/>
            <person name="Cheng J.-F."/>
            <person name="Hugenholtz P."/>
            <person name="Woyke T."/>
            <person name="Wu D."/>
            <person name="Jando M."/>
            <person name="Brambilla E."/>
            <person name="Klenk H.-P."/>
            <person name="Eisen J.A."/>
        </authorList>
    </citation>
    <scope>NUCLEOTIDE SEQUENCE [LARGE SCALE GENOMIC DNA]</scope>
    <source>
        <strain evidence="4">ATCC 8368 / DSM 20162 / CCUG 35730 / CIP 100753 / JCM 10117 / KCTC 9821 / NBRC 16120 / NCIMB 702349 / NCTC 13040</strain>
    </source>
</reference>
<evidence type="ECO:0000256" key="1">
    <source>
        <dbReference type="SAM" id="MobiDB-lite"/>
    </source>
</evidence>
<sequence>MTDVDPQWYFDTAAAMRKLGKDIAAELTALQGKLSTVANSAGNHTSAGHAWATAYDQAASDVFEAASLTAIAADNLGEMTHKAGAERVRVQNENSPGRPAATAPALPAGSGLSIALHPTVRSTGGLNDTPDDWSIIEGRIEKKWADCDVAKIAAAGTAWKASAGNLDKLIDAVPPMNQTPDPPAEVPKIDKAVNRVTRTLEEVKLWGECIASSCDHTQSKSDIERQQIKAILLNARIIIAVLENLPGGPATSAAADFAVEKFKDQAANDVTTLLNELDGFVAQAADNLTLITNKGNVTSLVQLNLAPLLGRYARPDKPVSGNGGNRRRGAEGERRAGIPPGVKKERIYPRNPLGRGGYRIPDFLDEPNKQLTEVKNVNAISRRDDKQITDEANWAQENGYTMTLITDHRTELSPDVEKLRSEGKITVLRMELDENLGGQEPQPFIPDPTWVPPPSDPTAPKDSIRTGVPTP</sequence>
<dbReference type="InterPro" id="IPR028903">
    <property type="entry name" value="Tox-REase-7_dom"/>
</dbReference>
<accession>D5UX20</accession>
<dbReference type="STRING" id="521096.Tpau_3456"/>
<keyword evidence="4" id="KW-1185">Reference proteome</keyword>
<evidence type="ECO:0000259" key="2">
    <source>
        <dbReference type="Pfam" id="PF15649"/>
    </source>
</evidence>
<feature type="region of interest" description="Disordered" evidence="1">
    <location>
        <begin position="434"/>
        <end position="471"/>
    </location>
</feature>
<evidence type="ECO:0000313" key="4">
    <source>
        <dbReference type="Proteomes" id="UP000001213"/>
    </source>
</evidence>